<feature type="binding site" evidence="9">
    <location>
        <position position="320"/>
    </location>
    <ligand>
        <name>Mg(2+)</name>
        <dbReference type="ChEBI" id="CHEBI:18420"/>
    </ligand>
</feature>
<gene>
    <name evidence="13" type="primary">thiE_1</name>
    <name evidence="9" type="synonym">thiE</name>
    <name evidence="13" type="ORF">DYBT9623_01795</name>
</gene>
<dbReference type="PANTHER" id="PTHR20857">
    <property type="entry name" value="THIAMINE-PHOSPHATE PYROPHOSPHORYLASE"/>
    <property type="match status" value="1"/>
</dbReference>
<dbReference type="InterPro" id="IPR013785">
    <property type="entry name" value="Aldolase_TIM"/>
</dbReference>
<dbReference type="CDD" id="cd00564">
    <property type="entry name" value="TMP_TenI"/>
    <property type="match status" value="2"/>
</dbReference>
<comment type="catalytic activity">
    <reaction evidence="6 9 10">
        <text>4-methyl-5-(2-phosphooxyethyl)-thiazole + 4-amino-2-methyl-5-(diphosphooxymethyl)pyrimidine + H(+) = thiamine phosphate + diphosphate</text>
        <dbReference type="Rhea" id="RHEA:22328"/>
        <dbReference type="ChEBI" id="CHEBI:15378"/>
        <dbReference type="ChEBI" id="CHEBI:33019"/>
        <dbReference type="ChEBI" id="CHEBI:37575"/>
        <dbReference type="ChEBI" id="CHEBI:57841"/>
        <dbReference type="ChEBI" id="CHEBI:58296"/>
        <dbReference type="EC" id="2.5.1.3"/>
    </reaction>
</comment>
<reference evidence="13 14" key="1">
    <citation type="submission" date="2021-04" db="EMBL/GenBank/DDBJ databases">
        <authorList>
            <person name="Rodrigo-Torres L."/>
            <person name="Arahal R. D."/>
            <person name="Lucena T."/>
        </authorList>
    </citation>
    <scope>NUCLEOTIDE SEQUENCE [LARGE SCALE GENOMIC DNA]</scope>
    <source>
        <strain evidence="13 14">CECT 9623</strain>
    </source>
</reference>
<evidence type="ECO:0000256" key="9">
    <source>
        <dbReference type="HAMAP-Rule" id="MF_00097"/>
    </source>
</evidence>
<organism evidence="13 14">
    <name type="scientific">Dyadobacter linearis</name>
    <dbReference type="NCBI Taxonomy" id="2823330"/>
    <lineage>
        <taxon>Bacteria</taxon>
        <taxon>Pseudomonadati</taxon>
        <taxon>Bacteroidota</taxon>
        <taxon>Cytophagia</taxon>
        <taxon>Cytophagales</taxon>
        <taxon>Spirosomataceae</taxon>
        <taxon>Dyadobacter</taxon>
    </lineage>
</organism>
<comment type="catalytic activity">
    <reaction evidence="7 9 10">
        <text>2-(2-carboxy-4-methylthiazol-5-yl)ethyl phosphate + 4-amino-2-methyl-5-(diphosphooxymethyl)pyrimidine + 2 H(+) = thiamine phosphate + CO2 + diphosphate</text>
        <dbReference type="Rhea" id="RHEA:47848"/>
        <dbReference type="ChEBI" id="CHEBI:15378"/>
        <dbReference type="ChEBI" id="CHEBI:16526"/>
        <dbReference type="ChEBI" id="CHEBI:33019"/>
        <dbReference type="ChEBI" id="CHEBI:37575"/>
        <dbReference type="ChEBI" id="CHEBI:57841"/>
        <dbReference type="ChEBI" id="CHEBI:62890"/>
        <dbReference type="EC" id="2.5.1.3"/>
    </reaction>
</comment>
<evidence type="ECO:0000256" key="5">
    <source>
        <dbReference type="ARBA" id="ARBA00022977"/>
    </source>
</evidence>
<accession>A0ABM8UNQ0</accession>
<evidence type="ECO:0000256" key="8">
    <source>
        <dbReference type="ARBA" id="ARBA00047883"/>
    </source>
</evidence>
<evidence type="ECO:0000313" key="14">
    <source>
        <dbReference type="Proteomes" id="UP000679725"/>
    </source>
</evidence>
<dbReference type="Pfam" id="PF02581">
    <property type="entry name" value="TMP-TENI"/>
    <property type="match status" value="2"/>
</dbReference>
<evidence type="ECO:0000256" key="11">
    <source>
        <dbReference type="RuleBase" id="RU004253"/>
    </source>
</evidence>
<feature type="binding site" evidence="9">
    <location>
        <position position="358"/>
    </location>
    <ligand>
        <name>4-amino-2-methyl-5-(diphosphooxymethyl)pyrimidine</name>
        <dbReference type="ChEBI" id="CHEBI:57841"/>
    </ligand>
</feature>
<dbReference type="InterPro" id="IPR034291">
    <property type="entry name" value="TMP_synthase"/>
</dbReference>
<sequence>MKIIIISRPDFFPGEGNAINRLFQDGMVNLHLRKPECSREDLCELIKSIDPDYHSRLSLHQHHDLAAEFGIKGLHFPEKQREATGEEIWRDLVAKGYRLSTSIHDLAELERLSDAFSYTFFGPVFDSISKAGYKGVLDEDFVLAKNRNAPKVIALGGINASNIQKIQGMNFDGAALLGAVWQENQSLKSIESIKSIDPIDSFNLGTGGLSPRQLIGAELRQQFPAAIETSPEQFIAKGQSPKKSIAGGFSRRITRDGRLQFVSNENGEISHVQSILLALEAGCKWIQLRVKGRPEDEVLELAEKAKFLCDSFDAKLIINDFPHVAKSVNAYGLHLGLDDMPLREARKIVGEEMILGGTANTLQHVIQRIEEGADYVGLGPYRFTTTKQNLSPILGLEGYQRILHELSLRKCYIPIIAIGGIRQEDIAGLKAAGLYGVAMSSALINSENTKKTIQNIQQILC</sequence>
<keyword evidence="3 9" id="KW-0479">Metal-binding</keyword>
<evidence type="ECO:0000256" key="1">
    <source>
        <dbReference type="ARBA" id="ARBA00005165"/>
    </source>
</evidence>
<evidence type="ECO:0000259" key="12">
    <source>
        <dbReference type="Pfam" id="PF02581"/>
    </source>
</evidence>
<feature type="binding site" evidence="9">
    <location>
        <position position="339"/>
    </location>
    <ligand>
        <name>Mg(2+)</name>
        <dbReference type="ChEBI" id="CHEBI:18420"/>
    </ligand>
</feature>
<keyword evidence="2 9" id="KW-0808">Transferase</keyword>
<evidence type="ECO:0000256" key="7">
    <source>
        <dbReference type="ARBA" id="ARBA00047851"/>
    </source>
</evidence>
<keyword evidence="14" id="KW-1185">Reference proteome</keyword>
<dbReference type="GO" id="GO:0004789">
    <property type="term" value="F:thiamine-phosphate diphosphorylase activity"/>
    <property type="evidence" value="ECO:0007669"/>
    <property type="project" value="UniProtKB-EC"/>
</dbReference>
<dbReference type="EC" id="2.5.1.3" evidence="9"/>
<feature type="binding site" evidence="9">
    <location>
        <begin position="287"/>
        <end position="291"/>
    </location>
    <ligand>
        <name>4-amino-2-methyl-5-(diphosphooxymethyl)pyrimidine</name>
        <dbReference type="ChEBI" id="CHEBI:57841"/>
    </ligand>
</feature>
<dbReference type="RefSeq" id="WP_215233154.1">
    <property type="nucleotide sequence ID" value="NZ_CAJRAU010000002.1"/>
</dbReference>
<comment type="function">
    <text evidence="9">Condenses 4-methyl-5-(beta-hydroxyethyl)thiazole monophosphate (THZ-P) and 2-methyl-4-amino-5-hydroxymethyl pyrimidine pyrophosphate (HMP-PP) to form thiamine monophosphate (TMP).</text>
</comment>
<dbReference type="Proteomes" id="UP000679725">
    <property type="component" value="Unassembled WGS sequence"/>
</dbReference>
<comment type="catalytic activity">
    <reaction evidence="8 9 10">
        <text>2-[(2R,5Z)-2-carboxy-4-methylthiazol-5(2H)-ylidene]ethyl phosphate + 4-amino-2-methyl-5-(diphosphooxymethyl)pyrimidine + 2 H(+) = thiamine phosphate + CO2 + diphosphate</text>
        <dbReference type="Rhea" id="RHEA:47844"/>
        <dbReference type="ChEBI" id="CHEBI:15378"/>
        <dbReference type="ChEBI" id="CHEBI:16526"/>
        <dbReference type="ChEBI" id="CHEBI:33019"/>
        <dbReference type="ChEBI" id="CHEBI:37575"/>
        <dbReference type="ChEBI" id="CHEBI:57841"/>
        <dbReference type="ChEBI" id="CHEBI:62899"/>
        <dbReference type="EC" id="2.5.1.3"/>
    </reaction>
</comment>
<comment type="similarity">
    <text evidence="9 10">Belongs to the thiamine-phosphate synthase family.</text>
</comment>
<feature type="binding site" evidence="9">
    <location>
        <position position="319"/>
    </location>
    <ligand>
        <name>4-amino-2-methyl-5-(diphosphooxymethyl)pyrimidine</name>
        <dbReference type="ChEBI" id="CHEBI:57841"/>
    </ligand>
</feature>
<keyword evidence="4 9" id="KW-0460">Magnesium</keyword>
<dbReference type="Gene3D" id="3.20.20.70">
    <property type="entry name" value="Aldolase class I"/>
    <property type="match status" value="2"/>
</dbReference>
<dbReference type="InterPro" id="IPR036206">
    <property type="entry name" value="ThiamineP_synth_sf"/>
</dbReference>
<protein>
    <recommendedName>
        <fullName evidence="9">Thiamine-phosphate synthase</fullName>
        <shortName evidence="9">TP synthase</shortName>
        <shortName evidence="9">TPS</shortName>
        <ecNumber evidence="9">2.5.1.3</ecNumber>
    </recommendedName>
    <alternativeName>
        <fullName evidence="9">Thiamine-phosphate pyrophosphorylase</fullName>
        <shortName evidence="9">TMP pyrophosphorylase</shortName>
        <shortName evidence="9">TMP-PPase</shortName>
    </alternativeName>
</protein>
<feature type="domain" description="Thiamine phosphate synthase/TenI" evidence="12">
    <location>
        <begin position="268"/>
        <end position="443"/>
    </location>
</feature>
<evidence type="ECO:0000256" key="4">
    <source>
        <dbReference type="ARBA" id="ARBA00022842"/>
    </source>
</evidence>
<evidence type="ECO:0000313" key="13">
    <source>
        <dbReference type="EMBL" id="CAG5069060.1"/>
    </source>
</evidence>
<dbReference type="NCBIfam" id="NF000736">
    <property type="entry name" value="PRK00043.2-3"/>
    <property type="match status" value="1"/>
</dbReference>
<feature type="binding site" evidence="9">
    <location>
        <position position="387"/>
    </location>
    <ligand>
        <name>4-amino-2-methyl-5-(diphosphooxymethyl)pyrimidine</name>
        <dbReference type="ChEBI" id="CHEBI:57841"/>
    </ligand>
</feature>
<feature type="binding site" evidence="9">
    <location>
        <position position="420"/>
    </location>
    <ligand>
        <name>2-[(2R,5Z)-2-carboxy-4-methylthiazol-5(2H)-ylidene]ethyl phosphate</name>
        <dbReference type="ChEBI" id="CHEBI:62899"/>
    </ligand>
</feature>
<dbReference type="EMBL" id="CAJRAU010000002">
    <property type="protein sequence ID" value="CAG5069060.1"/>
    <property type="molecule type" value="Genomic_DNA"/>
</dbReference>
<evidence type="ECO:0000256" key="6">
    <source>
        <dbReference type="ARBA" id="ARBA00047334"/>
    </source>
</evidence>
<evidence type="ECO:0000256" key="3">
    <source>
        <dbReference type="ARBA" id="ARBA00022723"/>
    </source>
</evidence>
<comment type="caution">
    <text evidence="9">Lacks conserved residue(s) required for the propagation of feature annotation.</text>
</comment>
<evidence type="ECO:0000256" key="10">
    <source>
        <dbReference type="RuleBase" id="RU003826"/>
    </source>
</evidence>
<name>A0ABM8UNQ0_9BACT</name>
<comment type="cofactor">
    <cofactor evidence="9">
        <name>Mg(2+)</name>
        <dbReference type="ChEBI" id="CHEBI:18420"/>
    </cofactor>
    <text evidence="9">Binds 1 Mg(2+) ion per subunit.</text>
</comment>
<keyword evidence="5 9" id="KW-0784">Thiamine biosynthesis</keyword>
<dbReference type="SUPFAM" id="SSF51391">
    <property type="entry name" value="Thiamin phosphate synthase"/>
    <property type="match status" value="2"/>
</dbReference>
<evidence type="ECO:0000256" key="2">
    <source>
        <dbReference type="ARBA" id="ARBA00022679"/>
    </source>
</evidence>
<comment type="pathway">
    <text evidence="1 9 11">Cofactor biosynthesis; thiamine diphosphate biosynthesis; thiamine phosphate from 4-amino-2-methyl-5-diphosphomethylpyrimidine and 4-methyl-5-(2-phosphoethyl)-thiazole: step 1/1.</text>
</comment>
<dbReference type="HAMAP" id="MF_00097">
    <property type="entry name" value="TMP_synthase"/>
    <property type="match status" value="1"/>
</dbReference>
<dbReference type="NCBIfam" id="TIGR00693">
    <property type="entry name" value="thiE"/>
    <property type="match status" value="1"/>
</dbReference>
<feature type="binding site" evidence="9">
    <location>
        <begin position="384"/>
        <end position="386"/>
    </location>
    <ligand>
        <name>2-[(2R,5Z)-2-carboxy-4-methylthiazol-5(2H)-ylidene]ethyl phosphate</name>
        <dbReference type="ChEBI" id="CHEBI:62899"/>
    </ligand>
</feature>
<comment type="caution">
    <text evidence="13">The sequence shown here is derived from an EMBL/GenBank/DDBJ whole genome shotgun (WGS) entry which is preliminary data.</text>
</comment>
<feature type="domain" description="Thiamine phosphate synthase/TenI" evidence="12">
    <location>
        <begin position="18"/>
        <end position="179"/>
    </location>
</feature>
<dbReference type="PANTHER" id="PTHR20857:SF15">
    <property type="entry name" value="THIAMINE-PHOSPHATE SYNTHASE"/>
    <property type="match status" value="1"/>
</dbReference>
<dbReference type="InterPro" id="IPR022998">
    <property type="entry name" value="ThiamineP_synth_TenI"/>
</dbReference>
<proteinExistence type="inferred from homology"/>